<protein>
    <submittedName>
        <fullName evidence="2">Prevent host death protein, Phd antitoxin # A</fullName>
    </submittedName>
</protein>
<dbReference type="SUPFAM" id="SSF143120">
    <property type="entry name" value="YefM-like"/>
    <property type="match status" value="1"/>
</dbReference>
<evidence type="ECO:0000256" key="1">
    <source>
        <dbReference type="ARBA" id="ARBA00009981"/>
    </source>
</evidence>
<dbReference type="OrthoDB" id="33091at2"/>
<gene>
    <name evidence="2" type="ORF">FM110_05145</name>
</gene>
<evidence type="ECO:0000313" key="3">
    <source>
        <dbReference type="Proteomes" id="UP000195981"/>
    </source>
</evidence>
<accession>A0A1X6WXS3</accession>
<dbReference type="NCBIfam" id="TIGR01552">
    <property type="entry name" value="phd_fam"/>
    <property type="match status" value="1"/>
</dbReference>
<dbReference type="EMBL" id="FWFG01000048">
    <property type="protein sequence ID" value="SLM90533.1"/>
    <property type="molecule type" value="Genomic_DNA"/>
</dbReference>
<comment type="similarity">
    <text evidence="1">Belongs to the phD/YefM antitoxin family.</text>
</comment>
<dbReference type="Gene3D" id="3.40.1620.10">
    <property type="entry name" value="YefM-like domain"/>
    <property type="match status" value="1"/>
</dbReference>
<keyword evidence="3" id="KW-1185">Reference proteome</keyword>
<dbReference type="AlphaFoldDB" id="A0A1X6WXS3"/>
<dbReference type="RefSeq" id="WP_087103288.1">
    <property type="nucleotide sequence ID" value="NZ_FWFG01000048.1"/>
</dbReference>
<sequence length="80" mass="8697">MSTRVNMHEAKSNLSALIARVLEGEEITIARAGAPLVDLVPHRPLRVVYGLAPDAADHDPDVFDGHDEEIAEMFYGAQDA</sequence>
<organism evidence="2 3">
    <name type="scientific">Brachybacterium nesterenkovii</name>
    <dbReference type="NCBI Taxonomy" id="47847"/>
    <lineage>
        <taxon>Bacteria</taxon>
        <taxon>Bacillati</taxon>
        <taxon>Actinomycetota</taxon>
        <taxon>Actinomycetes</taxon>
        <taxon>Micrococcales</taxon>
        <taxon>Dermabacteraceae</taxon>
        <taxon>Brachybacterium</taxon>
    </lineage>
</organism>
<evidence type="ECO:0000313" key="2">
    <source>
        <dbReference type="EMBL" id="SLM90533.1"/>
    </source>
</evidence>
<dbReference type="Proteomes" id="UP000195981">
    <property type="component" value="Unassembled WGS sequence"/>
</dbReference>
<name>A0A1X6WXS3_9MICO</name>
<proteinExistence type="inferred from homology"/>
<dbReference type="InterPro" id="IPR036165">
    <property type="entry name" value="YefM-like_sf"/>
</dbReference>
<reference evidence="2 3" key="1">
    <citation type="submission" date="2017-02" db="EMBL/GenBank/DDBJ databases">
        <authorList>
            <person name="Peterson S.W."/>
        </authorList>
    </citation>
    <scope>NUCLEOTIDE SEQUENCE [LARGE SCALE GENOMIC DNA]</scope>
    <source>
        <strain evidence="2 3">CIP104813</strain>
    </source>
</reference>